<keyword evidence="4 8" id="KW-0863">Zinc-finger</keyword>
<dbReference type="Pfam" id="PF13087">
    <property type="entry name" value="AAA_12"/>
    <property type="match status" value="1"/>
</dbReference>
<evidence type="ECO:0000256" key="3">
    <source>
        <dbReference type="ARBA" id="ARBA00022723"/>
    </source>
</evidence>
<dbReference type="InterPro" id="IPR047187">
    <property type="entry name" value="SF1_C_Upf1"/>
</dbReference>
<dbReference type="GO" id="GO:0031380">
    <property type="term" value="C:nuclear RNA-directed RNA polymerase complex"/>
    <property type="evidence" value="ECO:0007669"/>
    <property type="project" value="TreeGrafter"/>
</dbReference>
<feature type="zinc finger region" description="C3H1-type" evidence="8">
    <location>
        <begin position="53"/>
        <end position="80"/>
    </location>
</feature>
<dbReference type="PANTHER" id="PTHR10887:SF445">
    <property type="entry name" value="NFX1-TYPE ZINC FINGER-CONTAINING PROTEIN 1"/>
    <property type="match status" value="1"/>
</dbReference>
<dbReference type="GO" id="GO:0005737">
    <property type="term" value="C:cytoplasm"/>
    <property type="evidence" value="ECO:0007669"/>
    <property type="project" value="UniProtKB-SubCell"/>
</dbReference>
<keyword evidence="6 8" id="KW-0862">Zinc</keyword>
<dbReference type="PANTHER" id="PTHR10887">
    <property type="entry name" value="DNA2/NAM7 HELICASE FAMILY"/>
    <property type="match status" value="1"/>
</dbReference>
<comment type="subcellular location">
    <subcellularLocation>
        <location evidence="1">Cytoplasm</location>
    </subcellularLocation>
</comment>
<evidence type="ECO:0000256" key="9">
    <source>
        <dbReference type="SAM" id="Coils"/>
    </source>
</evidence>
<evidence type="ECO:0000313" key="13">
    <source>
        <dbReference type="EMBL" id="RBR25348.1"/>
    </source>
</evidence>
<keyword evidence="7" id="KW-0391">Immunity</keyword>
<dbReference type="SUPFAM" id="SSF52540">
    <property type="entry name" value="P-loop containing nucleoside triphosphate hydrolases"/>
    <property type="match status" value="1"/>
</dbReference>
<evidence type="ECO:0000259" key="12">
    <source>
        <dbReference type="PROSITE" id="PS51981"/>
    </source>
</evidence>
<feature type="coiled-coil region" evidence="9">
    <location>
        <begin position="1528"/>
        <end position="1555"/>
    </location>
</feature>
<proteinExistence type="predicted"/>
<dbReference type="GeneID" id="41991231"/>
<dbReference type="RefSeq" id="XP_031019939.1">
    <property type="nucleotide sequence ID" value="XM_031155935.1"/>
</dbReference>
<dbReference type="GO" id="GO:0002376">
    <property type="term" value="P:immune system process"/>
    <property type="evidence" value="ECO:0007669"/>
    <property type="project" value="UniProtKB-KW"/>
</dbReference>
<dbReference type="SMART" id="SM00356">
    <property type="entry name" value="ZnF_C3H1"/>
    <property type="match status" value="1"/>
</dbReference>
<evidence type="ECO:0000256" key="10">
    <source>
        <dbReference type="SAM" id="MobiDB-lite"/>
    </source>
</evidence>
<feature type="domain" description="C3H1-type" evidence="11">
    <location>
        <begin position="53"/>
        <end position="80"/>
    </location>
</feature>
<keyword evidence="5" id="KW-0547">Nucleotide-binding</keyword>
<reference evidence="13 14" key="1">
    <citation type="submission" date="2018-06" db="EMBL/GenBank/DDBJ databases">
        <title>Fusarium incarnatum-equiseti species complex species 28.</title>
        <authorList>
            <person name="Gardiner D.M."/>
        </authorList>
    </citation>
    <scope>NUCLEOTIDE SEQUENCE [LARGE SCALE GENOMIC DNA]</scope>
    <source>
        <strain evidence="13 14">FIESC_28</strain>
    </source>
</reference>
<evidence type="ECO:0000256" key="5">
    <source>
        <dbReference type="ARBA" id="ARBA00022806"/>
    </source>
</evidence>
<dbReference type="GO" id="GO:0008270">
    <property type="term" value="F:zinc ion binding"/>
    <property type="evidence" value="ECO:0007669"/>
    <property type="project" value="UniProtKB-KW"/>
</dbReference>
<feature type="compositionally biased region" description="Gly residues" evidence="10">
    <location>
        <begin position="1"/>
        <end position="11"/>
    </location>
</feature>
<protein>
    <submittedName>
        <fullName evidence="13">Uncharacterized protein</fullName>
    </submittedName>
</protein>
<accession>A0A366S8V9</accession>
<keyword evidence="5" id="KW-0067">ATP-binding</keyword>
<dbReference type="InterPro" id="IPR045055">
    <property type="entry name" value="DNA2/NAM7-like"/>
</dbReference>
<dbReference type="GO" id="GO:0031048">
    <property type="term" value="P:regulatory ncRNA-mediated heterochromatin formation"/>
    <property type="evidence" value="ECO:0007669"/>
    <property type="project" value="TreeGrafter"/>
</dbReference>
<dbReference type="InterPro" id="IPR041677">
    <property type="entry name" value="DNA2/NAM7_AAA_11"/>
</dbReference>
<evidence type="ECO:0000313" key="14">
    <source>
        <dbReference type="Proteomes" id="UP000253153"/>
    </source>
</evidence>
<evidence type="ECO:0000256" key="7">
    <source>
        <dbReference type="ARBA" id="ARBA00022859"/>
    </source>
</evidence>
<evidence type="ECO:0000259" key="11">
    <source>
        <dbReference type="PROSITE" id="PS50103"/>
    </source>
</evidence>
<keyword evidence="14" id="KW-1185">Reference proteome</keyword>
<dbReference type="Pfam" id="PF00642">
    <property type="entry name" value="zf-CCCH"/>
    <property type="match status" value="1"/>
</dbReference>
<keyword evidence="2" id="KW-0963">Cytoplasm</keyword>
<dbReference type="GO" id="GO:0004386">
    <property type="term" value="F:helicase activity"/>
    <property type="evidence" value="ECO:0007669"/>
    <property type="project" value="InterPro"/>
</dbReference>
<dbReference type="EMBL" id="QKXC01000039">
    <property type="protein sequence ID" value="RBR25348.1"/>
    <property type="molecule type" value="Genomic_DNA"/>
</dbReference>
<dbReference type="InterPro" id="IPR041679">
    <property type="entry name" value="DNA2/NAM7-like_C"/>
</dbReference>
<dbReference type="Pfam" id="PF20173">
    <property type="entry name" value="ZnF_RZ-type"/>
    <property type="match status" value="1"/>
</dbReference>
<dbReference type="Gene3D" id="3.40.50.300">
    <property type="entry name" value="P-loop containing nucleotide triphosphate hydrolases"/>
    <property type="match status" value="2"/>
</dbReference>
<dbReference type="OrthoDB" id="2423195at2759"/>
<organism evidence="13 14">
    <name type="scientific">Fusarium coffeatum</name>
    <dbReference type="NCBI Taxonomy" id="231269"/>
    <lineage>
        <taxon>Eukaryota</taxon>
        <taxon>Fungi</taxon>
        <taxon>Dikarya</taxon>
        <taxon>Ascomycota</taxon>
        <taxon>Pezizomycotina</taxon>
        <taxon>Sordariomycetes</taxon>
        <taxon>Hypocreomycetidae</taxon>
        <taxon>Hypocreales</taxon>
        <taxon>Nectriaceae</taxon>
        <taxon>Fusarium</taxon>
        <taxon>Fusarium incarnatum-equiseti species complex</taxon>
    </lineage>
</organism>
<evidence type="ECO:0000256" key="8">
    <source>
        <dbReference type="PROSITE-ProRule" id="PRU00723"/>
    </source>
</evidence>
<keyword evidence="3 8" id="KW-0479">Metal-binding</keyword>
<dbReference type="InterPro" id="IPR027417">
    <property type="entry name" value="P-loop_NTPase"/>
</dbReference>
<keyword evidence="9" id="KW-0175">Coiled coil</keyword>
<keyword evidence="5" id="KW-0347">Helicase</keyword>
<evidence type="ECO:0000256" key="4">
    <source>
        <dbReference type="ARBA" id="ARBA00022771"/>
    </source>
</evidence>
<feature type="domain" description="RZ-type" evidence="12">
    <location>
        <begin position="1788"/>
        <end position="1862"/>
    </location>
</feature>
<feature type="region of interest" description="Disordered" evidence="10">
    <location>
        <begin position="1"/>
        <end position="53"/>
    </location>
</feature>
<dbReference type="Proteomes" id="UP000253153">
    <property type="component" value="Unassembled WGS sequence"/>
</dbReference>
<dbReference type="FunFam" id="3.40.50.300:FF:001660">
    <property type="entry name" value="NF-X1 finger and helicase protein, putative"/>
    <property type="match status" value="1"/>
</dbReference>
<comment type="caution">
    <text evidence="13">The sequence shown here is derived from an EMBL/GenBank/DDBJ whole genome shotgun (WGS) entry which is preliminary data.</text>
</comment>
<dbReference type="Pfam" id="PF13086">
    <property type="entry name" value="AAA_11"/>
    <property type="match status" value="1"/>
</dbReference>
<dbReference type="PROSITE" id="PS50103">
    <property type="entry name" value="ZF_C3H1"/>
    <property type="match status" value="1"/>
</dbReference>
<evidence type="ECO:0000256" key="6">
    <source>
        <dbReference type="ARBA" id="ARBA00022833"/>
    </source>
</evidence>
<dbReference type="InterPro" id="IPR046439">
    <property type="entry name" value="ZF_RZ_dom"/>
</dbReference>
<dbReference type="InterPro" id="IPR000571">
    <property type="entry name" value="Znf_CCCH"/>
</dbReference>
<dbReference type="PROSITE" id="PS51981">
    <property type="entry name" value="ZF_RZ"/>
    <property type="match status" value="1"/>
</dbReference>
<evidence type="ECO:0000256" key="2">
    <source>
        <dbReference type="ARBA" id="ARBA00022490"/>
    </source>
</evidence>
<dbReference type="Gene3D" id="4.10.1000.10">
    <property type="entry name" value="Zinc finger, CCCH-type"/>
    <property type="match status" value="1"/>
</dbReference>
<sequence>MWRGRGGGDAGGRPPSWRNNSRPFLPRPSIVWRGREGRQSLGPRNEPDEITNNENKKPCIQFLKGTCTYGAACRFSHDINNTVPEPDIRPSFPKEDEETREVYYAWRSLLRKDTQSFHDSGNLNHANKLWKGALRILDSDNQEQHQELARDLVNEKFHGPEWITLTSRISKFSDMTELLCVEKFLRVITHPSIKPLSIDSFVGTMFLLLGGTNGEQGIDLLSNMCLKLRQVIEESEEPNSNHIQEVVDVVLKTLLELLTKTQRAQLSDHVPQLLKSLDALVEWTADSASRNQIDSLKARLDIIKRIVAGSLDRVVAAELSSANKNKNKKTRCTTSTFPREAAIPGGRHDNDFADISDISILPTQGEVTSEHAEYLPSTNFLHPHVLEDPMQRYVDSTFRLVRHDTFGLVNDALRDVLALEDVRAIRVSEKNSQAHVYQSSTILNVWVHEKKGLEFQVSLLPPNFLLKKSLADQRDWWQRSPRLGEGTLICFVSSRNEGQRLLFLNVTKKSTQEDPAGDSQKGTLVSQLNMSSITAKLATQEQSDLALLLQLWREGTQGVLVDFNGIIPETFIPILKNLQAIKEENHIAFQNWILPSPEENDRMQPPLYARKPGFVFPLGCIAKTGNRNIHLDPSAKLEDINLDEIENATGLDHGQCLGLVEALTREYALIQGPPGTGKSYLGVQLVRSLLAVKERAKLGPIVIICYTNHALDQFLEHLLGVGIEKIIRIGGRSVSEQLDGKNLRVVSKETPKTRVESQILGKAFKEQESALKAAENALSPIHESRKGSDWDAIERYLMHNYPEIHQQFRRVDDEGFQTVSKDPFRAWLGPEPPLTGDWERPIMEIISSAKLSAYRLTSIERWRFVMYLFDELKERQLEMLHESLEDFETKRETIRKTHEALAQRTLTRADVIGITTTALAGRIEMLRSLRFKVVVCEEAGELKESDLISALKGGVEHFIQIGDHKQLRPQINNFDLSLESSTGQRWQLDRSQFERRAVGEPGLAPAPFAQLNVQRRMRPEISRLIRRVYPDLEDHDSVGDLPDVVGMGKNLFWLDHNHPEDDGGDGTRVKSHSNKWETDMATALVRHLVRQGIYKPEDIALLTPYTGQLQQLRATLRRDFEVCLSDRDMDRLAHEGFEDKLTTNETDKPSEGPQKMVEKKQLLQSIRIATVDNFQGEEAKVIIVSLVRSNPKRNVGFLRTENRINVLLSRAKYGMYLIGNSETYLNVAMWTDIYNQLMNAAAVGRQIELCCPRHKETPIFCSEPEDFAIKSPEGGCILPCSRRLEPCGHRCQARCHSDRLARTFSHAATSVQAHAVNATNRTEASSIARVRRLATDLSDPANTDVGVRVTAKYLVAVARNHVRSDARTPHALHHATKHALPVSNHVLGLVLTKEHVPCHAQRPATVYLANDDVRNFSPVKCSGKGEARVDLLEFKSYAEIDLEESPIVVLGCGHFFAGETLDGMIGLGEVYTVDRGGNFDGLKDVSGSLSRNVPFCPDCKRPIRQFATKRYNRLINRAVMDEICKRFLITGRETLERLEQRLHTAEDKLNTSRADHELIDGVGVLPKKGRYLELEALRNLGKGLAKRLGEDHQPTKVLIDAMATSRCRTTDDPLSITRQMEALQLSPPAPDSQIILGAQLVAIKSQEVQLQDVISILKQWRDDTGTDSDLMKLWLEEQHLPSMQKFFATCIELIEQAKDFNLPRTAIAATLAFARVSQLFAWRAERNEDGHISKSDGEHAENVEERTNTARELLNDALDQCSGVRNSDELQERVEAMLQLFEPHYSEVTPEELASIKSAMVSGRDGMATHSGHWYRCTNGHPFAIGECGMPMELAQCPECGATIGGQDHEAVEGVYRAEDME</sequence>
<gene>
    <name evidence="13" type="ORF">FIESC28_01785</name>
</gene>
<evidence type="ECO:0000256" key="1">
    <source>
        <dbReference type="ARBA" id="ARBA00004496"/>
    </source>
</evidence>
<keyword evidence="5" id="KW-0378">Hydrolase</keyword>
<name>A0A366S8V9_9HYPO</name>
<dbReference type="CDD" id="cd18808">
    <property type="entry name" value="SF1_C_Upf1"/>
    <property type="match status" value="1"/>
</dbReference>